<dbReference type="EMBL" id="SLXK01000002">
    <property type="protein sequence ID" value="TCP31667.1"/>
    <property type="molecule type" value="Genomic_DNA"/>
</dbReference>
<dbReference type="PRINTS" id="PR00469">
    <property type="entry name" value="PNDRDTASEII"/>
</dbReference>
<dbReference type="Proteomes" id="UP000295416">
    <property type="component" value="Unassembled WGS sequence"/>
</dbReference>
<keyword evidence="2" id="KW-0285">Flavoprotein</keyword>
<evidence type="ECO:0000313" key="4">
    <source>
        <dbReference type="EMBL" id="TCP31667.1"/>
    </source>
</evidence>
<dbReference type="Pfam" id="PF13738">
    <property type="entry name" value="Pyr_redox_3"/>
    <property type="match status" value="1"/>
</dbReference>
<dbReference type="RefSeq" id="WP_132743280.1">
    <property type="nucleotide sequence ID" value="NZ_SLXK01000002.1"/>
</dbReference>
<dbReference type="InterPro" id="IPR050097">
    <property type="entry name" value="Ferredoxin-NADP_redctase_2"/>
</dbReference>
<dbReference type="PANTHER" id="PTHR48105">
    <property type="entry name" value="THIOREDOXIN REDUCTASE 1-RELATED-RELATED"/>
    <property type="match status" value="1"/>
</dbReference>
<gene>
    <name evidence="4" type="ORF">EV207_102157</name>
</gene>
<organism evidence="4 5">
    <name type="scientific">Scopulibacillus darangshiensis</name>
    <dbReference type="NCBI Taxonomy" id="442528"/>
    <lineage>
        <taxon>Bacteria</taxon>
        <taxon>Bacillati</taxon>
        <taxon>Bacillota</taxon>
        <taxon>Bacilli</taxon>
        <taxon>Bacillales</taxon>
        <taxon>Sporolactobacillaceae</taxon>
        <taxon>Scopulibacillus</taxon>
    </lineage>
</organism>
<dbReference type="InterPro" id="IPR023856">
    <property type="entry name" value="Bdr"/>
</dbReference>
<evidence type="ECO:0000256" key="2">
    <source>
        <dbReference type="ARBA" id="ARBA00022630"/>
    </source>
</evidence>
<evidence type="ECO:0000256" key="1">
    <source>
        <dbReference type="ARBA" id="ARBA00001974"/>
    </source>
</evidence>
<dbReference type="SUPFAM" id="SSF51905">
    <property type="entry name" value="FAD/NAD(P)-binding domain"/>
    <property type="match status" value="1"/>
</dbReference>
<dbReference type="GO" id="GO:0016491">
    <property type="term" value="F:oxidoreductase activity"/>
    <property type="evidence" value="ECO:0007669"/>
    <property type="project" value="UniProtKB-KW"/>
</dbReference>
<dbReference type="PRINTS" id="PR00368">
    <property type="entry name" value="FADPNR"/>
</dbReference>
<dbReference type="InterPro" id="IPR036188">
    <property type="entry name" value="FAD/NAD-bd_sf"/>
</dbReference>
<dbReference type="OrthoDB" id="9778740at2"/>
<comment type="caution">
    <text evidence="4">The sequence shown here is derived from an EMBL/GenBank/DDBJ whole genome shotgun (WGS) entry which is preliminary data.</text>
</comment>
<evidence type="ECO:0000313" key="5">
    <source>
        <dbReference type="Proteomes" id="UP000295416"/>
    </source>
</evidence>
<dbReference type="AlphaFoldDB" id="A0A4R2P9S0"/>
<reference evidence="4 5" key="1">
    <citation type="submission" date="2019-03" db="EMBL/GenBank/DDBJ databases">
        <title>Genomic Encyclopedia of Type Strains, Phase IV (KMG-IV): sequencing the most valuable type-strain genomes for metagenomic binning, comparative biology and taxonomic classification.</title>
        <authorList>
            <person name="Goeker M."/>
        </authorList>
    </citation>
    <scope>NUCLEOTIDE SEQUENCE [LARGE SCALE GENOMIC DNA]</scope>
    <source>
        <strain evidence="4 5">DSM 19377</strain>
    </source>
</reference>
<name>A0A4R2P9S0_9BACL</name>
<keyword evidence="3" id="KW-0560">Oxidoreductase</keyword>
<protein>
    <submittedName>
        <fullName evidence="4">Thioredoxin reductase (NADPH)</fullName>
    </submittedName>
</protein>
<sequence>MKEDIIIIGAGPCGLSAAIFLQNKGYRPLVIEKGNVVQAIYRYPTHQQFFSSSEKLEIGDMPFVIEEQKPKRNQALAYYREVVKRKNIRIHAFEEVINVKKTGDNDTFFDVTTRKQNGVEGSYQARNIVVATGYYDHPNMMGIPGEDKDKVFHYFKEAHPYFDCNTLVIGGKNSAVDAAMALHKAGAHVTCIYRGSDYSPSVKPWILPEFQALVKHDKVTMIFAAEIEEIKDKSVIYKKNDLKHEIANDVVFAMTGYHPDHSFLTRMDVEIESETGRPVFHPDTMETNVAGIFIAGVIAAGNNANEIFIENGRFHGEAIANTIHERDKENLAFRQT</sequence>
<accession>A0A4R2P9S0</accession>
<dbReference type="NCBIfam" id="TIGR04018">
    <property type="entry name" value="Bthiol_YpdA"/>
    <property type="match status" value="1"/>
</dbReference>
<proteinExistence type="predicted"/>
<keyword evidence="5" id="KW-1185">Reference proteome</keyword>
<evidence type="ECO:0000256" key="3">
    <source>
        <dbReference type="ARBA" id="ARBA00023002"/>
    </source>
</evidence>
<comment type="cofactor">
    <cofactor evidence="1">
        <name>FAD</name>
        <dbReference type="ChEBI" id="CHEBI:57692"/>
    </cofactor>
</comment>
<dbReference type="Gene3D" id="3.50.50.60">
    <property type="entry name" value="FAD/NAD(P)-binding domain"/>
    <property type="match status" value="2"/>
</dbReference>